<protein>
    <recommendedName>
        <fullName evidence="2">Schlafen AlbA-2 domain-containing protein</fullName>
    </recommendedName>
</protein>
<dbReference type="AlphaFoldDB" id="A0A0F9AR16"/>
<reference evidence="1" key="1">
    <citation type="journal article" date="2015" name="Nature">
        <title>Complex archaea that bridge the gap between prokaryotes and eukaryotes.</title>
        <authorList>
            <person name="Spang A."/>
            <person name="Saw J.H."/>
            <person name="Jorgensen S.L."/>
            <person name="Zaremba-Niedzwiedzka K."/>
            <person name="Martijn J."/>
            <person name="Lind A.E."/>
            <person name="van Eijk R."/>
            <person name="Schleper C."/>
            <person name="Guy L."/>
            <person name="Ettema T.J."/>
        </authorList>
    </citation>
    <scope>NUCLEOTIDE SEQUENCE</scope>
</reference>
<gene>
    <name evidence="1" type="ORF">LCGC14_2541400</name>
</gene>
<name>A0A0F9AR16_9ZZZZ</name>
<proteinExistence type="predicted"/>
<evidence type="ECO:0000313" key="1">
    <source>
        <dbReference type="EMBL" id="KKL11875.1"/>
    </source>
</evidence>
<dbReference type="InterPro" id="IPR038461">
    <property type="entry name" value="Schlafen_AlbA_2_dom_sf"/>
</dbReference>
<dbReference type="EMBL" id="LAZR01041483">
    <property type="protein sequence ID" value="KKL11875.1"/>
    <property type="molecule type" value="Genomic_DNA"/>
</dbReference>
<accession>A0A0F9AR16</accession>
<dbReference type="Gene3D" id="3.30.950.30">
    <property type="entry name" value="Schlafen, AAA domain"/>
    <property type="match status" value="1"/>
</dbReference>
<comment type="caution">
    <text evidence="1">The sequence shown here is derived from an EMBL/GenBank/DDBJ whole genome shotgun (WGS) entry which is preliminary data.</text>
</comment>
<organism evidence="1">
    <name type="scientific">marine sediment metagenome</name>
    <dbReference type="NCBI Taxonomy" id="412755"/>
    <lineage>
        <taxon>unclassified sequences</taxon>
        <taxon>metagenomes</taxon>
        <taxon>ecological metagenomes</taxon>
    </lineage>
</organism>
<evidence type="ECO:0008006" key="2">
    <source>
        <dbReference type="Google" id="ProtNLM"/>
    </source>
</evidence>
<sequence length="61" mass="6813">MSKLPINLEDLLRQRTVEGDRIEYKAGWNPAAIIRTLCAMANDFENLGGGYVVIGQECDEN</sequence>